<dbReference type="SUPFAM" id="SSF81585">
    <property type="entry name" value="PsbU/PolX domain-like"/>
    <property type="match status" value="1"/>
</dbReference>
<evidence type="ECO:0008006" key="4">
    <source>
        <dbReference type="Google" id="ProtNLM"/>
    </source>
</evidence>
<keyword evidence="1" id="KW-0812">Transmembrane</keyword>
<keyword evidence="1" id="KW-1133">Transmembrane helix</keyword>
<proteinExistence type="predicted"/>
<dbReference type="Proteomes" id="UP000791080">
    <property type="component" value="Unassembled WGS sequence"/>
</dbReference>
<accession>A0ABT1JL68</accession>
<feature type="transmembrane region" description="Helical" evidence="1">
    <location>
        <begin position="25"/>
        <end position="46"/>
    </location>
</feature>
<comment type="caution">
    <text evidence="2">The sequence shown here is derived from an EMBL/GenBank/DDBJ whole genome shotgun (WGS) entry which is preliminary data.</text>
</comment>
<evidence type="ECO:0000256" key="1">
    <source>
        <dbReference type="SAM" id="Phobius"/>
    </source>
</evidence>
<feature type="transmembrane region" description="Helical" evidence="1">
    <location>
        <begin position="58"/>
        <end position="75"/>
    </location>
</feature>
<feature type="transmembrane region" description="Helical" evidence="1">
    <location>
        <begin position="87"/>
        <end position="106"/>
    </location>
</feature>
<keyword evidence="1" id="KW-0472">Membrane</keyword>
<dbReference type="RefSeq" id="WP_016697515.1">
    <property type="nucleotide sequence ID" value="NZ_AUBJ02000001.1"/>
</dbReference>
<evidence type="ECO:0000313" key="2">
    <source>
        <dbReference type="EMBL" id="MCP2333237.1"/>
    </source>
</evidence>
<reference evidence="2 3" key="1">
    <citation type="submission" date="2013-07" db="EMBL/GenBank/DDBJ databases">
        <authorList>
            <consortium name="DOE Joint Genome Institute"/>
            <person name="Reeve W."/>
            <person name="Huntemann M."/>
            <person name="Han J."/>
            <person name="Chen A."/>
            <person name="Kyrpides N."/>
            <person name="Mavromatis K."/>
            <person name="Markowitz V."/>
            <person name="Palaniappan K."/>
            <person name="Ivanova N."/>
            <person name="Schaumberg A."/>
            <person name="Pati A."/>
            <person name="Liolios K."/>
            <person name="Nordberg H.P."/>
            <person name="Cantor M.N."/>
            <person name="Hua S.X."/>
            <person name="Woyke T."/>
        </authorList>
    </citation>
    <scope>NUCLEOTIDE SEQUENCE [LARGE SCALE GENOMIC DNA]</scope>
    <source>
        <strain evidence="2 3">DSM 43889</strain>
    </source>
</reference>
<sequence>MTSQEGTRGDQTGAVATGGRGPRGFWYYPVVLVSLGLFAWVPFAHAASRLRTPKARRYAWLFGAIDAVLYVLVLATPETGPEGEPSVGAFGGLLALTAMILGCVLISPLRRQVYEGAPQEGAPASASDPAVAAALAARAKRDEARTLVADDPLLARELKIGRPDLAGTYDDGGLVDLGAAPAEAIAQTCGLTPEQAATIVRTRGQQGTSFFTVEELLIAAELPVEVWDRVRDRAILLV</sequence>
<organism evidence="2 3">
    <name type="scientific">Actinoalloteichus caeruleus DSM 43889</name>
    <dbReference type="NCBI Taxonomy" id="1120930"/>
    <lineage>
        <taxon>Bacteria</taxon>
        <taxon>Bacillati</taxon>
        <taxon>Actinomycetota</taxon>
        <taxon>Actinomycetes</taxon>
        <taxon>Pseudonocardiales</taxon>
        <taxon>Pseudonocardiaceae</taxon>
        <taxon>Actinoalloteichus</taxon>
        <taxon>Actinoalloteichus cyanogriseus</taxon>
    </lineage>
</organism>
<name>A0ABT1JL68_ACTCY</name>
<evidence type="ECO:0000313" key="3">
    <source>
        <dbReference type="Proteomes" id="UP000791080"/>
    </source>
</evidence>
<gene>
    <name evidence="2" type="ORF">G443_003507</name>
</gene>
<protein>
    <recommendedName>
        <fullName evidence="4">Helix-hairpin-helix domain-containing protein</fullName>
    </recommendedName>
</protein>
<reference evidence="2 3" key="2">
    <citation type="submission" date="2022-06" db="EMBL/GenBank/DDBJ databases">
        <title>Genomic Encyclopedia of Type Strains, Phase I: the one thousand microbial genomes (KMG-I) project.</title>
        <authorList>
            <person name="Kyrpides N."/>
        </authorList>
    </citation>
    <scope>NUCLEOTIDE SEQUENCE [LARGE SCALE GENOMIC DNA]</scope>
    <source>
        <strain evidence="2 3">DSM 43889</strain>
    </source>
</reference>
<dbReference type="EMBL" id="AUBJ02000001">
    <property type="protein sequence ID" value="MCP2333237.1"/>
    <property type="molecule type" value="Genomic_DNA"/>
</dbReference>
<keyword evidence="3" id="KW-1185">Reference proteome</keyword>